<evidence type="ECO:0000313" key="4">
    <source>
        <dbReference type="Proteomes" id="UP000054097"/>
    </source>
</evidence>
<feature type="compositionally biased region" description="Polar residues" evidence="1">
    <location>
        <begin position="43"/>
        <end position="72"/>
    </location>
</feature>
<accession>A0A0C2XX99</accession>
<keyword evidence="2" id="KW-1133">Transmembrane helix</keyword>
<evidence type="ECO:0000256" key="2">
    <source>
        <dbReference type="SAM" id="Phobius"/>
    </source>
</evidence>
<keyword evidence="4" id="KW-1185">Reference proteome</keyword>
<feature type="region of interest" description="Disordered" evidence="1">
    <location>
        <begin position="43"/>
        <end position="81"/>
    </location>
</feature>
<sequence length="413" mass="44808">MATSLSSVTPSSTARPTTTTPSSTLRPPVSSVASVSSVTGTSLINDTPISTTNPMNMPTMDADSQVTPSSAEATGPHSGSAAPSMSAVIALAVLFSLLGSVFLLALLMFALRRRREIKRALRNPPPKVVFEYHAETVTHPPEISRVQGPGEEGGSGICGSPTRSELTKSFGYSPNYSANSSIPRKPLLQAETPRVYYDGRGHENVRRVEAIPIPTRQHPNRWARIHTEQVQLESTPRHERTSSELFYAAPANVQRLAESSPTPSSMCIHGSTHSHEENRPLKIGNVAMNLPLVYFPQDHEGHVSARASMHSGNTHFHGAQAVQRTRTGSLPLVQPHLRKAHSVENIGVSRKPFHRPSRKEVPKYVLDESGVPIEPATYPAEQPSASSAPFDSPNRHSKTRSVSMHMEPLVPPE</sequence>
<dbReference type="EMBL" id="KN824278">
    <property type="protein sequence ID" value="KIM33487.1"/>
    <property type="molecule type" value="Genomic_DNA"/>
</dbReference>
<evidence type="ECO:0000313" key="3">
    <source>
        <dbReference type="EMBL" id="KIM33487.1"/>
    </source>
</evidence>
<dbReference type="OrthoDB" id="10673205at2759"/>
<gene>
    <name evidence="3" type="ORF">M408DRAFT_155236</name>
</gene>
<dbReference type="AlphaFoldDB" id="A0A0C2XX99"/>
<reference evidence="3 4" key="1">
    <citation type="submission" date="2014-04" db="EMBL/GenBank/DDBJ databases">
        <authorList>
            <consortium name="DOE Joint Genome Institute"/>
            <person name="Kuo A."/>
            <person name="Zuccaro A."/>
            <person name="Kohler A."/>
            <person name="Nagy L.G."/>
            <person name="Floudas D."/>
            <person name="Copeland A."/>
            <person name="Barry K.W."/>
            <person name="Cichocki N."/>
            <person name="Veneault-Fourrey C."/>
            <person name="LaButti K."/>
            <person name="Lindquist E.A."/>
            <person name="Lipzen A."/>
            <person name="Lundell T."/>
            <person name="Morin E."/>
            <person name="Murat C."/>
            <person name="Sun H."/>
            <person name="Tunlid A."/>
            <person name="Henrissat B."/>
            <person name="Grigoriev I.V."/>
            <person name="Hibbett D.S."/>
            <person name="Martin F."/>
            <person name="Nordberg H.P."/>
            <person name="Cantor M.N."/>
            <person name="Hua S.X."/>
        </authorList>
    </citation>
    <scope>NUCLEOTIDE SEQUENCE [LARGE SCALE GENOMIC DNA]</scope>
    <source>
        <strain evidence="3 4">MAFF 305830</strain>
    </source>
</reference>
<name>A0A0C2XX99_SERVB</name>
<feature type="region of interest" description="Disordered" evidence="1">
    <location>
        <begin position="1"/>
        <end position="31"/>
    </location>
</feature>
<organism evidence="3 4">
    <name type="scientific">Serendipita vermifera MAFF 305830</name>
    <dbReference type="NCBI Taxonomy" id="933852"/>
    <lineage>
        <taxon>Eukaryota</taxon>
        <taxon>Fungi</taxon>
        <taxon>Dikarya</taxon>
        <taxon>Basidiomycota</taxon>
        <taxon>Agaricomycotina</taxon>
        <taxon>Agaricomycetes</taxon>
        <taxon>Sebacinales</taxon>
        <taxon>Serendipitaceae</taxon>
        <taxon>Serendipita</taxon>
    </lineage>
</organism>
<dbReference type="HOGENOM" id="CLU_665928_0_0_1"/>
<feature type="region of interest" description="Disordered" evidence="1">
    <location>
        <begin position="141"/>
        <end position="164"/>
    </location>
</feature>
<evidence type="ECO:0000256" key="1">
    <source>
        <dbReference type="SAM" id="MobiDB-lite"/>
    </source>
</evidence>
<protein>
    <recommendedName>
        <fullName evidence="5">Transmembrane protein</fullName>
    </recommendedName>
</protein>
<feature type="region of interest" description="Disordered" evidence="1">
    <location>
        <begin position="350"/>
        <end position="413"/>
    </location>
</feature>
<dbReference type="Proteomes" id="UP000054097">
    <property type="component" value="Unassembled WGS sequence"/>
</dbReference>
<evidence type="ECO:0008006" key="5">
    <source>
        <dbReference type="Google" id="ProtNLM"/>
    </source>
</evidence>
<proteinExistence type="predicted"/>
<reference evidence="4" key="2">
    <citation type="submission" date="2015-01" db="EMBL/GenBank/DDBJ databases">
        <title>Evolutionary Origins and Diversification of the Mycorrhizal Mutualists.</title>
        <authorList>
            <consortium name="DOE Joint Genome Institute"/>
            <consortium name="Mycorrhizal Genomics Consortium"/>
            <person name="Kohler A."/>
            <person name="Kuo A."/>
            <person name="Nagy L.G."/>
            <person name="Floudas D."/>
            <person name="Copeland A."/>
            <person name="Barry K.W."/>
            <person name="Cichocki N."/>
            <person name="Veneault-Fourrey C."/>
            <person name="LaButti K."/>
            <person name="Lindquist E.A."/>
            <person name="Lipzen A."/>
            <person name="Lundell T."/>
            <person name="Morin E."/>
            <person name="Murat C."/>
            <person name="Riley R."/>
            <person name="Ohm R."/>
            <person name="Sun H."/>
            <person name="Tunlid A."/>
            <person name="Henrissat B."/>
            <person name="Grigoriev I.V."/>
            <person name="Hibbett D.S."/>
            <person name="Martin F."/>
        </authorList>
    </citation>
    <scope>NUCLEOTIDE SEQUENCE [LARGE SCALE GENOMIC DNA]</scope>
    <source>
        <strain evidence="4">MAFF 305830</strain>
    </source>
</reference>
<feature type="transmembrane region" description="Helical" evidence="2">
    <location>
        <begin position="87"/>
        <end position="111"/>
    </location>
</feature>
<keyword evidence="2" id="KW-0472">Membrane</keyword>
<keyword evidence="2" id="KW-0812">Transmembrane</keyword>